<organism evidence="7 8">
    <name type="scientific">Mortierella hygrophila</name>
    <dbReference type="NCBI Taxonomy" id="979708"/>
    <lineage>
        <taxon>Eukaryota</taxon>
        <taxon>Fungi</taxon>
        <taxon>Fungi incertae sedis</taxon>
        <taxon>Mucoromycota</taxon>
        <taxon>Mortierellomycotina</taxon>
        <taxon>Mortierellomycetes</taxon>
        <taxon>Mortierellales</taxon>
        <taxon>Mortierellaceae</taxon>
        <taxon>Mortierella</taxon>
    </lineage>
</organism>
<feature type="domain" description="F-box" evidence="6">
    <location>
        <begin position="61"/>
        <end position="109"/>
    </location>
</feature>
<dbReference type="AlphaFoldDB" id="A0A9P6K1Y3"/>
<dbReference type="InterPro" id="IPR019775">
    <property type="entry name" value="WD40_repeat_CS"/>
</dbReference>
<dbReference type="SUPFAM" id="SSF50978">
    <property type="entry name" value="WD40 repeat-like"/>
    <property type="match status" value="2"/>
</dbReference>
<reference evidence="7" key="1">
    <citation type="journal article" date="2020" name="Fungal Divers.">
        <title>Resolving the Mortierellaceae phylogeny through synthesis of multi-gene phylogenetics and phylogenomics.</title>
        <authorList>
            <person name="Vandepol N."/>
            <person name="Liber J."/>
            <person name="Desiro A."/>
            <person name="Na H."/>
            <person name="Kennedy M."/>
            <person name="Barry K."/>
            <person name="Grigoriev I.V."/>
            <person name="Miller A.N."/>
            <person name="O'Donnell K."/>
            <person name="Stajich J.E."/>
            <person name="Bonito G."/>
        </authorList>
    </citation>
    <scope>NUCLEOTIDE SEQUENCE</scope>
    <source>
        <strain evidence="7">NRRL 2591</strain>
    </source>
</reference>
<evidence type="ECO:0000259" key="6">
    <source>
        <dbReference type="PROSITE" id="PS50181"/>
    </source>
</evidence>
<feature type="compositionally biased region" description="Low complexity" evidence="5">
    <location>
        <begin position="178"/>
        <end position="194"/>
    </location>
</feature>
<sequence>MLQRTATKPPTPPADTVPSLILAFQGLDPPAQMAFLNDLVLHCATPQLAHLTNIIAPRLKRDFLRDLPLELAHHILSMIDEPKSLVRVSLVSKFWHQLVETEDWIWRAQCIRQFGPTSCSSLPSPRAYLVPPTSYLYTTSPTSLDAVSSTLKSLSLSNYSNSSGSTSSSPASHRLSLGPASMGSSAVSSVHHSPASMKPGDLSLLAAAAAASAATTPASSSVVNGSSSSSNNQSAILTTPLTTDDDSLKQKQQQQQRAQQQELQELQEQRQLQQQQYARQLKIATSYKAYFKRRFMIDRNWISGHHSLISYTTPETGVVTSLQFDHHHIVVGCDNSRIQIFETTSGRLIRTLQGHLGGVWALEFVKGVGPTGEKMLVSGGCDRELRVWDMNTGKCRLVMPGHTGTIRCLKLHQLPVADNSTNGNNIASNTNNSNNNNNSNGYDYGDGGYSYDRRYQDPQDYFGQDGDDSAPPRTKRRTQHQYHPHRPYLAITGSRDATLRVWDLQTGENKFVLQGHRDSVRCIEAYGDRLVSGSYDCTARVWSLVTGECLLILQGHFQQIYSIAFNGEYIITGSLDSTCRLWSPVTGACMATLQGHTQLVGQLQLSGDSLMTGGGDGFMYLWNLRTFECQYRVQAHDQSVTSLCFDPKRIVTGGNDGAVKLWDRQTGKFIRLLTKTDAAIWRVAICEERVVICMQKNGRTAMEVMCFDSEVPILPPPPHPVSQSGVGGPSGGQLLAGVGGGSGSGGLYSSGMTMPTAASVQHEVQSTIMPPRLWGA</sequence>
<name>A0A9P6K1Y3_9FUNG</name>
<dbReference type="CDD" id="cd00200">
    <property type="entry name" value="WD40"/>
    <property type="match status" value="1"/>
</dbReference>
<dbReference type="InterPro" id="IPR051075">
    <property type="entry name" value="SCF_subunit_WD-repeat"/>
</dbReference>
<dbReference type="SMART" id="SM00256">
    <property type="entry name" value="FBOX"/>
    <property type="match status" value="1"/>
</dbReference>
<dbReference type="InterPro" id="IPR015943">
    <property type="entry name" value="WD40/YVTN_repeat-like_dom_sf"/>
</dbReference>
<dbReference type="Gene3D" id="2.130.10.10">
    <property type="entry name" value="YVTN repeat-like/Quinoprotein amine dehydrogenase"/>
    <property type="match status" value="1"/>
</dbReference>
<dbReference type="PROSITE" id="PS50294">
    <property type="entry name" value="WD_REPEATS_REGION"/>
    <property type="match status" value="5"/>
</dbReference>
<dbReference type="Proteomes" id="UP000723463">
    <property type="component" value="Unassembled WGS sequence"/>
</dbReference>
<evidence type="ECO:0000256" key="1">
    <source>
        <dbReference type="ARBA" id="ARBA00022574"/>
    </source>
</evidence>
<dbReference type="SUPFAM" id="SSF81383">
    <property type="entry name" value="F-box domain"/>
    <property type="match status" value="1"/>
</dbReference>
<evidence type="ECO:0000256" key="3">
    <source>
        <dbReference type="ARBA" id="ARBA00022786"/>
    </source>
</evidence>
<feature type="compositionally biased region" description="Basic residues" evidence="5">
    <location>
        <begin position="473"/>
        <end position="482"/>
    </location>
</feature>
<evidence type="ECO:0000313" key="7">
    <source>
        <dbReference type="EMBL" id="KAF9542336.1"/>
    </source>
</evidence>
<feature type="repeat" description="WD" evidence="4">
    <location>
        <begin position="352"/>
        <end position="398"/>
    </location>
</feature>
<keyword evidence="8" id="KW-1185">Reference proteome</keyword>
<dbReference type="InterPro" id="IPR001680">
    <property type="entry name" value="WD40_rpt"/>
</dbReference>
<keyword evidence="1 4" id="KW-0853">WD repeat</keyword>
<feature type="region of interest" description="Disordered" evidence="5">
    <location>
        <begin position="159"/>
        <end position="194"/>
    </location>
</feature>
<feature type="region of interest" description="Disordered" evidence="5">
    <location>
        <begin position="218"/>
        <end position="256"/>
    </location>
</feature>
<feature type="compositionally biased region" description="Low complexity" evidence="5">
    <location>
        <begin position="419"/>
        <end position="443"/>
    </location>
</feature>
<feature type="compositionally biased region" description="Low complexity" evidence="5">
    <location>
        <begin position="218"/>
        <end position="242"/>
    </location>
</feature>
<dbReference type="Pfam" id="PF00400">
    <property type="entry name" value="WD40"/>
    <property type="match status" value="6"/>
</dbReference>
<feature type="repeat" description="WD" evidence="4">
    <location>
        <begin position="633"/>
        <end position="672"/>
    </location>
</feature>
<accession>A0A9P6K1Y3</accession>
<dbReference type="PROSITE" id="PS00678">
    <property type="entry name" value="WD_REPEATS_1"/>
    <property type="match status" value="2"/>
</dbReference>
<evidence type="ECO:0000256" key="5">
    <source>
        <dbReference type="SAM" id="MobiDB-lite"/>
    </source>
</evidence>
<evidence type="ECO:0000256" key="4">
    <source>
        <dbReference type="PROSITE-ProRule" id="PRU00221"/>
    </source>
</evidence>
<keyword evidence="3" id="KW-0833">Ubl conjugation pathway</keyword>
<keyword evidence="2" id="KW-0677">Repeat</keyword>
<dbReference type="InterPro" id="IPR036322">
    <property type="entry name" value="WD40_repeat_dom_sf"/>
</dbReference>
<dbReference type="PANTHER" id="PTHR19872:SF9">
    <property type="entry name" value="UBIQUITIN-BINDING SDF UBIQUITIN LIGASE COMPLEX SUBUNIT"/>
    <property type="match status" value="1"/>
</dbReference>
<feature type="compositionally biased region" description="Low complexity" evidence="5">
    <location>
        <begin position="159"/>
        <end position="169"/>
    </location>
</feature>
<dbReference type="Gene3D" id="1.20.1280.50">
    <property type="match status" value="1"/>
</dbReference>
<dbReference type="Pfam" id="PF12937">
    <property type="entry name" value="F-box-like"/>
    <property type="match status" value="1"/>
</dbReference>
<gene>
    <name evidence="7" type="ORF">EC957_002142</name>
</gene>
<feature type="repeat" description="WD" evidence="4">
    <location>
        <begin position="593"/>
        <end position="632"/>
    </location>
</feature>
<feature type="repeat" description="WD" evidence="4">
    <location>
        <begin position="491"/>
        <end position="512"/>
    </location>
</feature>
<dbReference type="PROSITE" id="PS50082">
    <property type="entry name" value="WD_REPEATS_2"/>
    <property type="match status" value="6"/>
</dbReference>
<protein>
    <recommendedName>
        <fullName evidence="6">F-box domain-containing protein</fullName>
    </recommendedName>
</protein>
<dbReference type="PANTHER" id="PTHR19872">
    <property type="entry name" value="UBIQUITIN LIGASE SPECIFICITY FACTOR/HREP PROTEIN"/>
    <property type="match status" value="1"/>
</dbReference>
<evidence type="ECO:0000256" key="2">
    <source>
        <dbReference type="ARBA" id="ARBA00022737"/>
    </source>
</evidence>
<evidence type="ECO:0000313" key="8">
    <source>
        <dbReference type="Proteomes" id="UP000723463"/>
    </source>
</evidence>
<dbReference type="PRINTS" id="PR00320">
    <property type="entry name" value="GPROTEINBRPT"/>
</dbReference>
<feature type="region of interest" description="Disordered" evidence="5">
    <location>
        <begin position="419"/>
        <end position="482"/>
    </location>
</feature>
<feature type="repeat" description="WD" evidence="4">
    <location>
        <begin position="553"/>
        <end position="592"/>
    </location>
</feature>
<comment type="caution">
    <text evidence="7">The sequence shown here is derived from an EMBL/GenBank/DDBJ whole genome shotgun (WGS) entry which is preliminary data.</text>
</comment>
<dbReference type="EMBL" id="JAAAXW010000141">
    <property type="protein sequence ID" value="KAF9542336.1"/>
    <property type="molecule type" value="Genomic_DNA"/>
</dbReference>
<dbReference type="InterPro" id="IPR001810">
    <property type="entry name" value="F-box_dom"/>
</dbReference>
<dbReference type="InterPro" id="IPR036047">
    <property type="entry name" value="F-box-like_dom_sf"/>
</dbReference>
<feature type="repeat" description="WD" evidence="4">
    <location>
        <begin position="513"/>
        <end position="552"/>
    </location>
</feature>
<proteinExistence type="predicted"/>
<dbReference type="InterPro" id="IPR020472">
    <property type="entry name" value="WD40_PAC1"/>
</dbReference>
<dbReference type="SMART" id="SM00320">
    <property type="entry name" value="WD40"/>
    <property type="match status" value="7"/>
</dbReference>
<dbReference type="PROSITE" id="PS50181">
    <property type="entry name" value="FBOX"/>
    <property type="match status" value="1"/>
</dbReference>